<sequence length="83" mass="9095">MLKRICITLLISLMVSVFAGAVSIKAAEVPQTKLYFSLPQENENLPVEPSPNTRDQEIAVALAIMAISGTVSLLFFQNLKFNV</sequence>
<reference evidence="3 4" key="1">
    <citation type="submission" date="2020-08" db="EMBL/GenBank/DDBJ databases">
        <title>Genome public.</title>
        <authorList>
            <person name="Liu C."/>
            <person name="Sun Q."/>
        </authorList>
    </citation>
    <scope>NUCLEOTIDE SEQUENCE [LARGE SCALE GENOMIC DNA]</scope>
    <source>
        <strain evidence="3 4">NSJ-27</strain>
    </source>
</reference>
<keyword evidence="4" id="KW-1185">Reference proteome</keyword>
<name>A0ABR7ISV0_9CLOT</name>
<keyword evidence="2" id="KW-0732">Signal</keyword>
<proteinExistence type="predicted"/>
<keyword evidence="1" id="KW-0472">Membrane</keyword>
<gene>
    <name evidence="3" type="ORF">H8Z77_09410</name>
</gene>
<dbReference type="Proteomes" id="UP000649151">
    <property type="component" value="Unassembled WGS sequence"/>
</dbReference>
<evidence type="ECO:0000313" key="3">
    <source>
        <dbReference type="EMBL" id="MBC5788229.1"/>
    </source>
</evidence>
<feature type="signal peptide" evidence="2">
    <location>
        <begin position="1"/>
        <end position="21"/>
    </location>
</feature>
<evidence type="ECO:0000256" key="2">
    <source>
        <dbReference type="SAM" id="SignalP"/>
    </source>
</evidence>
<dbReference type="EMBL" id="JACOQK010000001">
    <property type="protein sequence ID" value="MBC5788229.1"/>
    <property type="molecule type" value="Genomic_DNA"/>
</dbReference>
<accession>A0ABR7ISV0</accession>
<keyword evidence="1" id="KW-0812">Transmembrane</keyword>
<organism evidence="3 4">
    <name type="scientific">Clostridium facile</name>
    <dbReference type="NCBI Taxonomy" id="2763035"/>
    <lineage>
        <taxon>Bacteria</taxon>
        <taxon>Bacillati</taxon>
        <taxon>Bacillota</taxon>
        <taxon>Clostridia</taxon>
        <taxon>Eubacteriales</taxon>
        <taxon>Clostridiaceae</taxon>
        <taxon>Clostridium</taxon>
    </lineage>
</organism>
<evidence type="ECO:0000256" key="1">
    <source>
        <dbReference type="SAM" id="Phobius"/>
    </source>
</evidence>
<feature type="transmembrane region" description="Helical" evidence="1">
    <location>
        <begin position="58"/>
        <end position="76"/>
    </location>
</feature>
<keyword evidence="1" id="KW-1133">Transmembrane helix</keyword>
<comment type="caution">
    <text evidence="3">The sequence shown here is derived from an EMBL/GenBank/DDBJ whole genome shotgun (WGS) entry which is preliminary data.</text>
</comment>
<dbReference type="RefSeq" id="WP_069987756.1">
    <property type="nucleotide sequence ID" value="NZ_JACOQK010000001.1"/>
</dbReference>
<evidence type="ECO:0000313" key="4">
    <source>
        <dbReference type="Proteomes" id="UP000649151"/>
    </source>
</evidence>
<evidence type="ECO:0008006" key="5">
    <source>
        <dbReference type="Google" id="ProtNLM"/>
    </source>
</evidence>
<feature type="chain" id="PRO_5046775461" description="Gram-positive cocci surface proteins LPxTG domain-containing protein" evidence="2">
    <location>
        <begin position="22"/>
        <end position="83"/>
    </location>
</feature>
<protein>
    <recommendedName>
        <fullName evidence="5">Gram-positive cocci surface proteins LPxTG domain-containing protein</fullName>
    </recommendedName>
</protein>